<evidence type="ECO:0000313" key="3">
    <source>
        <dbReference type="EMBL" id="TGY89100.1"/>
    </source>
</evidence>
<dbReference type="GO" id="GO:0080120">
    <property type="term" value="P:CAAX-box protein maturation"/>
    <property type="evidence" value="ECO:0007669"/>
    <property type="project" value="UniProtKB-ARBA"/>
</dbReference>
<dbReference type="Proteomes" id="UP000308054">
    <property type="component" value="Unassembled WGS sequence"/>
</dbReference>
<feature type="transmembrane region" description="Helical" evidence="1">
    <location>
        <begin position="63"/>
        <end position="86"/>
    </location>
</feature>
<dbReference type="Pfam" id="PF02517">
    <property type="entry name" value="Rce1-like"/>
    <property type="match status" value="1"/>
</dbReference>
<evidence type="ECO:0000256" key="1">
    <source>
        <dbReference type="SAM" id="Phobius"/>
    </source>
</evidence>
<dbReference type="GO" id="GO:0008237">
    <property type="term" value="F:metallopeptidase activity"/>
    <property type="evidence" value="ECO:0007669"/>
    <property type="project" value="UniProtKB-KW"/>
</dbReference>
<comment type="caution">
    <text evidence="3">The sequence shown here is derived from an EMBL/GenBank/DDBJ whole genome shotgun (WGS) entry which is preliminary data.</text>
</comment>
<feature type="domain" description="CAAX prenyl protease 2/Lysostaphin resistance protein A-like" evidence="2">
    <location>
        <begin position="159"/>
        <end position="246"/>
    </location>
</feature>
<dbReference type="GO" id="GO:0004175">
    <property type="term" value="F:endopeptidase activity"/>
    <property type="evidence" value="ECO:0007669"/>
    <property type="project" value="UniProtKB-ARBA"/>
</dbReference>
<keyword evidence="3" id="KW-0645">Protease</keyword>
<keyword evidence="3" id="KW-0482">Metalloprotease</keyword>
<dbReference type="InterPro" id="IPR003675">
    <property type="entry name" value="Rce1/LyrA-like_dom"/>
</dbReference>
<sequence length="251" mass="25989">MPNSLEKTGFMSGDRVFAELAAGPFSSALLLVVLTPALFNAVLWLGASLLSLIAGTDLWSGAVFPAMAAALVVSTLATVAIGLMILHRRGEDLGDVGWSGEASPGFFLYQAMVAAVTVAALALYSVLVFTPTVTLATGSAPVFKAHFDLETMSASGHVVISIMAVAPLFGNSVFRGYALPRLASRAGLAGAIAISSGCYALSHAVLGLQAVLFTFFIGVILSVIFMTVARQRLWGLVAGHCLFNALIPILG</sequence>
<dbReference type="AlphaFoldDB" id="A0A4S2H0P9"/>
<organism evidence="3 4">
    <name type="scientific">Marinicauda algicola</name>
    <dbReference type="NCBI Taxonomy" id="2029849"/>
    <lineage>
        <taxon>Bacteria</taxon>
        <taxon>Pseudomonadati</taxon>
        <taxon>Pseudomonadota</taxon>
        <taxon>Alphaproteobacteria</taxon>
        <taxon>Maricaulales</taxon>
        <taxon>Maricaulaceae</taxon>
        <taxon>Marinicauda</taxon>
    </lineage>
</organism>
<accession>A0A4S2H0P9</accession>
<evidence type="ECO:0000313" key="4">
    <source>
        <dbReference type="Proteomes" id="UP000308054"/>
    </source>
</evidence>
<keyword evidence="4" id="KW-1185">Reference proteome</keyword>
<feature type="transmembrane region" description="Helical" evidence="1">
    <location>
        <begin position="106"/>
        <end position="129"/>
    </location>
</feature>
<feature type="transmembrane region" description="Helical" evidence="1">
    <location>
        <begin position="208"/>
        <end position="226"/>
    </location>
</feature>
<protein>
    <submittedName>
        <fullName evidence="3">CPBP family intramembrane metalloprotease</fullName>
    </submittedName>
</protein>
<keyword evidence="1" id="KW-1133">Transmembrane helix</keyword>
<keyword evidence="1" id="KW-0812">Transmembrane</keyword>
<proteinExistence type="predicted"/>
<dbReference type="EMBL" id="SRXW01000002">
    <property type="protein sequence ID" value="TGY89100.1"/>
    <property type="molecule type" value="Genomic_DNA"/>
</dbReference>
<keyword evidence="3" id="KW-0378">Hydrolase</keyword>
<feature type="transmembrane region" description="Helical" evidence="1">
    <location>
        <begin position="233"/>
        <end position="250"/>
    </location>
</feature>
<feature type="transmembrane region" description="Helical" evidence="1">
    <location>
        <begin position="149"/>
        <end position="170"/>
    </location>
</feature>
<keyword evidence="1" id="KW-0472">Membrane</keyword>
<dbReference type="GO" id="GO:0006508">
    <property type="term" value="P:proteolysis"/>
    <property type="evidence" value="ECO:0007669"/>
    <property type="project" value="UniProtKB-KW"/>
</dbReference>
<reference evidence="3 4" key="1">
    <citation type="journal article" date="2017" name="Int. J. Syst. Evol. Microbiol.">
        <title>Marinicauda algicola sp. nov., isolated from a marine red alga Rhodosorus marinus.</title>
        <authorList>
            <person name="Jeong S.E."/>
            <person name="Jeon S.H."/>
            <person name="Chun B.H."/>
            <person name="Kim D.W."/>
            <person name="Jeon C.O."/>
        </authorList>
    </citation>
    <scope>NUCLEOTIDE SEQUENCE [LARGE SCALE GENOMIC DNA]</scope>
    <source>
        <strain evidence="3 4">JCM 31718</strain>
    </source>
</reference>
<name>A0A4S2H0P9_9PROT</name>
<gene>
    <name evidence="3" type="ORF">E5163_08200</name>
</gene>
<feature type="transmembrane region" description="Helical" evidence="1">
    <location>
        <begin position="20"/>
        <end position="43"/>
    </location>
</feature>
<evidence type="ECO:0000259" key="2">
    <source>
        <dbReference type="Pfam" id="PF02517"/>
    </source>
</evidence>